<feature type="region of interest" description="Disordered" evidence="17">
    <location>
        <begin position="376"/>
        <end position="402"/>
    </location>
</feature>
<dbReference type="Gene3D" id="3.10.580.10">
    <property type="entry name" value="CBS-domain"/>
    <property type="match status" value="1"/>
</dbReference>
<name>A0AAE4CQM3_9ACTN</name>
<feature type="transmembrane region" description="Helical" evidence="14">
    <location>
        <begin position="139"/>
        <end position="160"/>
    </location>
</feature>
<feature type="transmembrane region" description="Helical" evidence="14">
    <location>
        <begin position="109"/>
        <end position="133"/>
    </location>
</feature>
<evidence type="ECO:0000256" key="9">
    <source>
        <dbReference type="ARBA" id="ARBA00022833"/>
    </source>
</evidence>
<keyword evidence="4 14" id="KW-0645">Protease</keyword>
<evidence type="ECO:0000256" key="8">
    <source>
        <dbReference type="ARBA" id="ARBA00022801"/>
    </source>
</evidence>
<evidence type="ECO:0000256" key="10">
    <source>
        <dbReference type="ARBA" id="ARBA00022989"/>
    </source>
</evidence>
<evidence type="ECO:0000256" key="5">
    <source>
        <dbReference type="ARBA" id="ARBA00022692"/>
    </source>
</evidence>
<keyword evidence="12" id="KW-0129">CBS domain</keyword>
<keyword evidence="3" id="KW-1003">Cell membrane</keyword>
<dbReference type="GO" id="GO:0005886">
    <property type="term" value="C:plasma membrane"/>
    <property type="evidence" value="ECO:0007669"/>
    <property type="project" value="UniProtKB-SubCell"/>
</dbReference>
<sequence>MKETIRLGRIAGVRIGLHWSVVGIVVLVAAGLGGYQLPVVLPGHSTVGYALGGVAAAVLLVGSLLGHEMAHAVMARRNGVAVEGITLWLLGGVARLRGEARSPGAELRIAVVGPLASVALAVLFGAAVWVSAWSGVNDVVVVVLGYLALLNLVLAVFNLAPAAPLDGGRILRAVLWAWRGDRFKAAVWSARAGRGLGFLLAAAGFVQLLTRGAEGLWWVLLGWFVASAASAEQQQARIGVALAEVHVRDAMSGPVEAVDGRLTVERFLRAGGFERRHDAVPLLDAAGRLDGLTTVNRLGQVPEQARAVTPLEKVACPAEQVPVAEPDEPLAVVLPRLTKEAGGYALVLRAGELVGVVAPSDIGRIAGARGLRIDIPGDSGPGRAARASPPQGWWYPGQQHPR</sequence>
<gene>
    <name evidence="19" type="ORF">JOF55_004453</name>
</gene>
<evidence type="ECO:0000256" key="7">
    <source>
        <dbReference type="ARBA" id="ARBA00022737"/>
    </source>
</evidence>
<evidence type="ECO:0000256" key="11">
    <source>
        <dbReference type="ARBA" id="ARBA00023049"/>
    </source>
</evidence>
<feature type="domain" description="Peptidase M50" evidence="18">
    <location>
        <begin position="140"/>
        <end position="188"/>
    </location>
</feature>
<feature type="binding site" evidence="16">
    <location>
        <position position="67"/>
    </location>
    <ligand>
        <name>Zn(2+)</name>
        <dbReference type="ChEBI" id="CHEBI:29105"/>
        <note>catalytic</note>
    </ligand>
</feature>
<comment type="caution">
    <text evidence="14">Lacks conserved residue(s) required for the propagation of feature annotation.</text>
</comment>
<dbReference type="PANTHER" id="PTHR39188:SF3">
    <property type="entry name" value="STAGE IV SPORULATION PROTEIN FB"/>
    <property type="match status" value="1"/>
</dbReference>
<dbReference type="InterPro" id="IPR046342">
    <property type="entry name" value="CBS_dom_sf"/>
</dbReference>
<keyword evidence="6 14" id="KW-0479">Metal-binding</keyword>
<dbReference type="PIRSF" id="PIRSF006404">
    <property type="entry name" value="UCP006404_Pept_M50_CBS"/>
    <property type="match status" value="1"/>
</dbReference>
<feature type="domain" description="Peptidase M50" evidence="18">
    <location>
        <begin position="56"/>
        <end position="130"/>
    </location>
</feature>
<evidence type="ECO:0000259" key="18">
    <source>
        <dbReference type="Pfam" id="PF02163"/>
    </source>
</evidence>
<evidence type="ECO:0000256" key="6">
    <source>
        <dbReference type="ARBA" id="ARBA00022723"/>
    </source>
</evidence>
<keyword evidence="8 14" id="KW-0378">Hydrolase</keyword>
<keyword evidence="9 14" id="KW-0862">Zinc</keyword>
<dbReference type="InterPro" id="IPR008915">
    <property type="entry name" value="Peptidase_M50"/>
</dbReference>
<comment type="similarity">
    <text evidence="2 14">Belongs to the peptidase M50B family.</text>
</comment>
<feature type="transmembrane region" description="Helical" evidence="14">
    <location>
        <begin position="47"/>
        <end position="67"/>
    </location>
</feature>
<accession>A0AAE4CQM3</accession>
<keyword evidence="7" id="KW-0677">Repeat</keyword>
<reference evidence="19" key="1">
    <citation type="submission" date="2023-07" db="EMBL/GenBank/DDBJ databases">
        <title>Sequencing the genomes of 1000 actinobacteria strains.</title>
        <authorList>
            <person name="Klenk H.-P."/>
        </authorList>
    </citation>
    <scope>NUCLEOTIDE SEQUENCE</scope>
    <source>
        <strain evidence="19">DSM 45977</strain>
    </source>
</reference>
<dbReference type="RefSeq" id="WP_310277753.1">
    <property type="nucleotide sequence ID" value="NZ_JAVDXW010000001.1"/>
</dbReference>
<comment type="subcellular location">
    <subcellularLocation>
        <location evidence="1">Cell membrane</location>
        <topology evidence="1">Multi-pass membrane protein</topology>
    </subcellularLocation>
</comment>
<evidence type="ECO:0000256" key="16">
    <source>
        <dbReference type="PIRSR" id="PIRSR006404-2"/>
    </source>
</evidence>
<dbReference type="InterPro" id="IPR016483">
    <property type="entry name" value="UCP006404_Pept_M50_CBS"/>
</dbReference>
<proteinExistence type="inferred from homology"/>
<evidence type="ECO:0000256" key="17">
    <source>
        <dbReference type="SAM" id="MobiDB-lite"/>
    </source>
</evidence>
<dbReference type="Pfam" id="PF02163">
    <property type="entry name" value="Peptidase_M50"/>
    <property type="match status" value="2"/>
</dbReference>
<evidence type="ECO:0000256" key="1">
    <source>
        <dbReference type="ARBA" id="ARBA00004651"/>
    </source>
</evidence>
<feature type="active site" evidence="15">
    <location>
        <position position="68"/>
    </location>
</feature>
<dbReference type="GO" id="GO:0006508">
    <property type="term" value="P:proteolysis"/>
    <property type="evidence" value="ECO:0007669"/>
    <property type="project" value="UniProtKB-KW"/>
</dbReference>
<protein>
    <recommendedName>
        <fullName evidence="14">Zinc metalloprotease</fullName>
    </recommendedName>
</protein>
<feature type="transmembrane region" description="Helical" evidence="14">
    <location>
        <begin position="12"/>
        <end position="35"/>
    </location>
</feature>
<feature type="binding site" evidence="16">
    <location>
        <position position="71"/>
    </location>
    <ligand>
        <name>Zn(2+)</name>
        <dbReference type="ChEBI" id="CHEBI:29105"/>
        <note>catalytic</note>
    </ligand>
</feature>
<dbReference type="AlphaFoldDB" id="A0AAE4CQM3"/>
<evidence type="ECO:0000256" key="13">
    <source>
        <dbReference type="ARBA" id="ARBA00023136"/>
    </source>
</evidence>
<evidence type="ECO:0000256" key="15">
    <source>
        <dbReference type="PIRSR" id="PIRSR006404-1"/>
    </source>
</evidence>
<evidence type="ECO:0000256" key="2">
    <source>
        <dbReference type="ARBA" id="ARBA00007931"/>
    </source>
</evidence>
<evidence type="ECO:0000256" key="12">
    <source>
        <dbReference type="ARBA" id="ARBA00023122"/>
    </source>
</evidence>
<keyword evidence="5 14" id="KW-0812">Transmembrane</keyword>
<dbReference type="PANTHER" id="PTHR39188">
    <property type="entry name" value="MEMBRANE-ASSOCIATED ZINC METALLOPROTEASE M50B"/>
    <property type="match status" value="1"/>
</dbReference>
<keyword evidence="11 14" id="KW-0482">Metalloprotease</keyword>
<dbReference type="Proteomes" id="UP001180845">
    <property type="component" value="Unassembled WGS sequence"/>
</dbReference>
<evidence type="ECO:0000313" key="19">
    <source>
        <dbReference type="EMBL" id="MDR7304272.1"/>
    </source>
</evidence>
<dbReference type="GO" id="GO:0046872">
    <property type="term" value="F:metal ion binding"/>
    <property type="evidence" value="ECO:0007669"/>
    <property type="project" value="UniProtKB-UniRule"/>
</dbReference>
<evidence type="ECO:0000256" key="4">
    <source>
        <dbReference type="ARBA" id="ARBA00022670"/>
    </source>
</evidence>
<comment type="cofactor">
    <cofactor evidence="14 16">
        <name>Zn(2+)</name>
        <dbReference type="ChEBI" id="CHEBI:29105"/>
    </cofactor>
    <text evidence="14 16">Binds 1 zinc ion per subunit.</text>
</comment>
<dbReference type="GO" id="GO:0008237">
    <property type="term" value="F:metallopeptidase activity"/>
    <property type="evidence" value="ECO:0007669"/>
    <property type="project" value="UniProtKB-UniRule"/>
</dbReference>
<dbReference type="EMBL" id="JAVDXW010000001">
    <property type="protein sequence ID" value="MDR7304272.1"/>
    <property type="molecule type" value="Genomic_DNA"/>
</dbReference>
<keyword evidence="10 14" id="KW-1133">Transmembrane helix</keyword>
<organism evidence="19 20">
    <name type="scientific">Haloactinomyces albus</name>
    <dbReference type="NCBI Taxonomy" id="1352928"/>
    <lineage>
        <taxon>Bacteria</taxon>
        <taxon>Bacillati</taxon>
        <taxon>Actinomycetota</taxon>
        <taxon>Actinomycetes</taxon>
        <taxon>Actinopolysporales</taxon>
        <taxon>Actinopolysporaceae</taxon>
        <taxon>Haloactinomyces</taxon>
    </lineage>
</organism>
<keyword evidence="20" id="KW-1185">Reference proteome</keyword>
<dbReference type="CDD" id="cd06164">
    <property type="entry name" value="S2P-M50_SpoIVFB_CBS"/>
    <property type="match status" value="1"/>
</dbReference>
<comment type="caution">
    <text evidence="19">The sequence shown here is derived from an EMBL/GenBank/DDBJ whole genome shotgun (WGS) entry which is preliminary data.</text>
</comment>
<evidence type="ECO:0000256" key="3">
    <source>
        <dbReference type="ARBA" id="ARBA00022475"/>
    </source>
</evidence>
<feature type="binding site" evidence="16">
    <location>
        <position position="166"/>
    </location>
    <ligand>
        <name>Zn(2+)</name>
        <dbReference type="ChEBI" id="CHEBI:29105"/>
        <note>catalytic</note>
    </ligand>
</feature>
<evidence type="ECO:0000313" key="20">
    <source>
        <dbReference type="Proteomes" id="UP001180845"/>
    </source>
</evidence>
<keyword evidence="13 14" id="KW-0472">Membrane</keyword>
<dbReference type="SUPFAM" id="SSF54631">
    <property type="entry name" value="CBS-domain pair"/>
    <property type="match status" value="1"/>
</dbReference>
<evidence type="ECO:0000256" key="14">
    <source>
        <dbReference type="PIRNR" id="PIRNR006404"/>
    </source>
</evidence>